<evidence type="ECO:0000313" key="7">
    <source>
        <dbReference type="EMBL" id="KIM22841.1"/>
    </source>
</evidence>
<dbReference type="InterPro" id="IPR001060">
    <property type="entry name" value="FCH_dom"/>
</dbReference>
<reference evidence="7 8" key="1">
    <citation type="submission" date="2014-04" db="EMBL/GenBank/DDBJ databases">
        <authorList>
            <consortium name="DOE Joint Genome Institute"/>
            <person name="Kuo A."/>
            <person name="Zuccaro A."/>
            <person name="Kohler A."/>
            <person name="Nagy L.G."/>
            <person name="Floudas D."/>
            <person name="Copeland A."/>
            <person name="Barry K.W."/>
            <person name="Cichocki N."/>
            <person name="Veneault-Fourrey C."/>
            <person name="LaButti K."/>
            <person name="Lindquist E.A."/>
            <person name="Lipzen A."/>
            <person name="Lundell T."/>
            <person name="Morin E."/>
            <person name="Murat C."/>
            <person name="Sun H."/>
            <person name="Tunlid A."/>
            <person name="Henrissat B."/>
            <person name="Grigoriev I.V."/>
            <person name="Hibbett D.S."/>
            <person name="Martin F."/>
            <person name="Nordberg H.P."/>
            <person name="Cantor M.N."/>
            <person name="Hua S.X."/>
        </authorList>
    </citation>
    <scope>NUCLEOTIDE SEQUENCE [LARGE SCALE GENOMIC DNA]</scope>
    <source>
        <strain evidence="7 8">MAFF 305830</strain>
    </source>
</reference>
<evidence type="ECO:0008006" key="9">
    <source>
        <dbReference type="Google" id="ProtNLM"/>
    </source>
</evidence>
<proteinExistence type="predicted"/>
<evidence type="ECO:0000256" key="2">
    <source>
        <dbReference type="PROSITE-ProRule" id="PRU01077"/>
    </source>
</evidence>
<feature type="domain" description="Rho-GAP" evidence="5">
    <location>
        <begin position="438"/>
        <end position="644"/>
    </location>
</feature>
<dbReference type="GO" id="GO:0005737">
    <property type="term" value="C:cytoplasm"/>
    <property type="evidence" value="ECO:0007669"/>
    <property type="project" value="TreeGrafter"/>
</dbReference>
<feature type="region of interest" description="Disordered" evidence="4">
    <location>
        <begin position="1"/>
        <end position="70"/>
    </location>
</feature>
<dbReference type="GO" id="GO:0005096">
    <property type="term" value="F:GTPase activator activity"/>
    <property type="evidence" value="ECO:0007669"/>
    <property type="project" value="UniProtKB-KW"/>
</dbReference>
<dbReference type="OrthoDB" id="79452at2759"/>
<dbReference type="HOGENOM" id="CLU_010730_1_0_1"/>
<dbReference type="SUPFAM" id="SSF48350">
    <property type="entry name" value="GTPase activation domain, GAP"/>
    <property type="match status" value="1"/>
</dbReference>
<accession>A0A0C3AU88</accession>
<dbReference type="InterPro" id="IPR008936">
    <property type="entry name" value="Rho_GTPase_activation_prot"/>
</dbReference>
<dbReference type="InterPro" id="IPR050729">
    <property type="entry name" value="Rho-GAP"/>
</dbReference>
<dbReference type="STRING" id="933852.A0A0C3AU88"/>
<evidence type="ECO:0000259" key="5">
    <source>
        <dbReference type="PROSITE" id="PS50238"/>
    </source>
</evidence>
<dbReference type="PANTHER" id="PTHR23176:SF134">
    <property type="entry name" value="RHO-TYPE GTPASE-ACTIVATING PROTEIN"/>
    <property type="match status" value="1"/>
</dbReference>
<evidence type="ECO:0000256" key="4">
    <source>
        <dbReference type="SAM" id="MobiDB-lite"/>
    </source>
</evidence>
<dbReference type="InterPro" id="IPR027267">
    <property type="entry name" value="AH/BAR_dom_sf"/>
</dbReference>
<dbReference type="Pfam" id="PF00611">
    <property type="entry name" value="FCH"/>
    <property type="match status" value="1"/>
</dbReference>
<name>A0A0C3AU88_SERVB</name>
<dbReference type="SUPFAM" id="SSF103657">
    <property type="entry name" value="BAR/IMD domain-like"/>
    <property type="match status" value="1"/>
</dbReference>
<dbReference type="SMART" id="SM00055">
    <property type="entry name" value="FCH"/>
    <property type="match status" value="1"/>
</dbReference>
<organism evidence="7 8">
    <name type="scientific">Serendipita vermifera MAFF 305830</name>
    <dbReference type="NCBI Taxonomy" id="933852"/>
    <lineage>
        <taxon>Eukaryota</taxon>
        <taxon>Fungi</taxon>
        <taxon>Dikarya</taxon>
        <taxon>Basidiomycota</taxon>
        <taxon>Agaricomycotina</taxon>
        <taxon>Agaricomycetes</taxon>
        <taxon>Sebacinales</taxon>
        <taxon>Serendipitaceae</taxon>
        <taxon>Serendipita</taxon>
    </lineage>
</organism>
<dbReference type="Proteomes" id="UP000054097">
    <property type="component" value="Unassembled WGS sequence"/>
</dbReference>
<dbReference type="PROSITE" id="PS51741">
    <property type="entry name" value="F_BAR"/>
    <property type="match status" value="1"/>
</dbReference>
<evidence type="ECO:0000259" key="6">
    <source>
        <dbReference type="PROSITE" id="PS51741"/>
    </source>
</evidence>
<dbReference type="Gene3D" id="1.10.555.10">
    <property type="entry name" value="Rho GTPase activation protein"/>
    <property type="match status" value="1"/>
</dbReference>
<dbReference type="Pfam" id="PF00620">
    <property type="entry name" value="RhoGAP"/>
    <property type="match status" value="1"/>
</dbReference>
<evidence type="ECO:0000313" key="8">
    <source>
        <dbReference type="Proteomes" id="UP000054097"/>
    </source>
</evidence>
<feature type="coiled-coil region" evidence="3">
    <location>
        <begin position="164"/>
        <end position="202"/>
    </location>
</feature>
<feature type="compositionally biased region" description="Polar residues" evidence="4">
    <location>
        <begin position="1"/>
        <end position="25"/>
    </location>
</feature>
<gene>
    <name evidence="7" type="ORF">M408DRAFT_332711</name>
</gene>
<dbReference type="Gene3D" id="1.20.1270.60">
    <property type="entry name" value="Arfaptin homology (AH) domain/BAR domain"/>
    <property type="match status" value="1"/>
</dbReference>
<keyword evidence="2 3" id="KW-0175">Coiled coil</keyword>
<sequence>MDQWQSTPSNSPYQARSSSMATQAHNGYPEYRQGSPTPRTRSSTESSVTKASLVRRDSLQYGSPDGQDDVVPTTFDESALRLLIDMDCGVDCMLDRIKQGMASAREAAVFLQKRAALEGDLGRSMHKLAVNTKSAYAANECKPGTFASAWDRAMTLHETIAENRLKLSANLSEMSEELSTLAKEVDKNRKQVKDTHASYERNYNESLSTLSKAYARFAAAQEDLERFVVAKEGENMRDARMGVPQQASSSRKGPGSVAKAISKGTMFNRKNPARQEDDVRSRMSAASTSYQKSKQDMQAIKSEYFNLQLPRTLRALKELSDEIDTAMQFHLSKYAYLLESSLLSDAVSLVPKGPEDGPGLKAIMESIDNRADFKEYVQAYRVANHGMGRGPQREDPIEPSHLPPVSPYIDRLNQGYPSQHNLPSMRNGLERGTATFGVGLVEQMERDGVEVPKIVTKCCEAIERYGLDVQGIYRLSGTHTKVNRLKELMDRDIDSVNLNTEEWTSDINNVTGVLKLWLRELPEPLMTNSLQAGFVEAARNENDRLRHIRLHERVNDLPDANYSTLKYLMGHLSKVIEQQAVNSMTVYNLALVFGPTLFGTNMMANGHPPMNGGPSPGGAAAGIGDVGAQNKAIETILDRYKDIFVEE</sequence>
<dbReference type="SMART" id="SM00324">
    <property type="entry name" value="RhoGAP"/>
    <property type="match status" value="1"/>
</dbReference>
<dbReference type="PROSITE" id="PS50238">
    <property type="entry name" value="RHOGAP"/>
    <property type="match status" value="1"/>
</dbReference>
<dbReference type="AlphaFoldDB" id="A0A0C3AU88"/>
<keyword evidence="1" id="KW-0343">GTPase activation</keyword>
<keyword evidence="8" id="KW-1185">Reference proteome</keyword>
<reference evidence="8" key="2">
    <citation type="submission" date="2015-01" db="EMBL/GenBank/DDBJ databases">
        <title>Evolutionary Origins and Diversification of the Mycorrhizal Mutualists.</title>
        <authorList>
            <consortium name="DOE Joint Genome Institute"/>
            <consortium name="Mycorrhizal Genomics Consortium"/>
            <person name="Kohler A."/>
            <person name="Kuo A."/>
            <person name="Nagy L.G."/>
            <person name="Floudas D."/>
            <person name="Copeland A."/>
            <person name="Barry K.W."/>
            <person name="Cichocki N."/>
            <person name="Veneault-Fourrey C."/>
            <person name="LaButti K."/>
            <person name="Lindquist E.A."/>
            <person name="Lipzen A."/>
            <person name="Lundell T."/>
            <person name="Morin E."/>
            <person name="Murat C."/>
            <person name="Riley R."/>
            <person name="Ohm R."/>
            <person name="Sun H."/>
            <person name="Tunlid A."/>
            <person name="Henrissat B."/>
            <person name="Grigoriev I.V."/>
            <person name="Hibbett D.S."/>
            <person name="Martin F."/>
        </authorList>
    </citation>
    <scope>NUCLEOTIDE SEQUENCE [LARGE SCALE GENOMIC DNA]</scope>
    <source>
        <strain evidence="8">MAFF 305830</strain>
    </source>
</reference>
<evidence type="ECO:0000256" key="3">
    <source>
        <dbReference type="SAM" id="Coils"/>
    </source>
</evidence>
<dbReference type="PANTHER" id="PTHR23176">
    <property type="entry name" value="RHO/RAC/CDC GTPASE-ACTIVATING PROTEIN"/>
    <property type="match status" value="1"/>
</dbReference>
<dbReference type="InterPro" id="IPR000198">
    <property type="entry name" value="RhoGAP_dom"/>
</dbReference>
<dbReference type="GO" id="GO:0007165">
    <property type="term" value="P:signal transduction"/>
    <property type="evidence" value="ECO:0007669"/>
    <property type="project" value="InterPro"/>
</dbReference>
<dbReference type="EMBL" id="KN824347">
    <property type="protein sequence ID" value="KIM22841.1"/>
    <property type="molecule type" value="Genomic_DNA"/>
</dbReference>
<feature type="domain" description="F-BAR" evidence="6">
    <location>
        <begin position="73"/>
        <end position="372"/>
    </location>
</feature>
<feature type="compositionally biased region" description="Low complexity" evidence="4">
    <location>
        <begin position="35"/>
        <end position="49"/>
    </location>
</feature>
<evidence type="ECO:0000256" key="1">
    <source>
        <dbReference type="ARBA" id="ARBA00022468"/>
    </source>
</evidence>
<protein>
    <recommendedName>
        <fullName evidence="9">Rho-GAP domain-containing protein</fullName>
    </recommendedName>
</protein>
<dbReference type="InterPro" id="IPR031160">
    <property type="entry name" value="F_BAR_dom"/>
</dbReference>